<dbReference type="EMBL" id="CATOUU010000666">
    <property type="protein sequence ID" value="CAI9939585.1"/>
    <property type="molecule type" value="Genomic_DNA"/>
</dbReference>
<dbReference type="EMBL" id="CAXDID020000246">
    <property type="protein sequence ID" value="CAL6063490.1"/>
    <property type="molecule type" value="Genomic_DNA"/>
</dbReference>
<dbReference type="AlphaFoldDB" id="A0AA86PHC8"/>
<protein>
    <submittedName>
        <fullName evidence="2">Growth factor receptor cysteine-rich domain superfamily</fullName>
    </submittedName>
    <submittedName>
        <fullName evidence="4">Growth_factor receptor cysteine-rich domain superfamily</fullName>
    </submittedName>
</protein>
<gene>
    <name evidence="2" type="ORF">HINF_LOCUS27230</name>
    <name evidence="4" type="ORF">HINF_LOCUS34100</name>
    <name evidence="3" type="ORF">HINF_LOCUS50527</name>
    <name evidence="5" type="ORF">HINF_LOCUS50898</name>
</gene>
<reference evidence="4 6" key="2">
    <citation type="submission" date="2024-07" db="EMBL/GenBank/DDBJ databases">
        <authorList>
            <person name="Akdeniz Z."/>
        </authorList>
    </citation>
    <scope>NUCLEOTIDE SEQUENCE [LARGE SCALE GENOMIC DNA]</scope>
</reference>
<evidence type="ECO:0000313" key="4">
    <source>
        <dbReference type="EMBL" id="CAL6031637.1"/>
    </source>
</evidence>
<sequence>MIILELLVQTQALNQLAVDSCTTEECCQKLDVRYHYILSQCLICEEFFGLGSYYHLSNCLCADGTAGLNSVCDDCWSKALIVFDHSCLNCSKYDKYAVYDNENSCKCLDGMIFINNKCFSPSQRTTVIISSVTSVTILILILVFILVVLRRRKQNQIEFKTKTSKYKLKTEHEQNLIVELGTTQLDKMINEELNKAVIQNQVVIVDDIEKMQQIIQEIEVRRVDEIKEGEVRMYQQ</sequence>
<keyword evidence="6" id="KW-1185">Reference proteome</keyword>
<comment type="caution">
    <text evidence="2">The sequence shown here is derived from an EMBL/GenBank/DDBJ whole genome shotgun (WGS) entry which is preliminary data.</text>
</comment>
<evidence type="ECO:0000313" key="3">
    <source>
        <dbReference type="EMBL" id="CAI9962882.1"/>
    </source>
</evidence>
<dbReference type="SUPFAM" id="SSF57184">
    <property type="entry name" value="Growth factor receptor domain"/>
    <property type="match status" value="1"/>
</dbReference>
<dbReference type="EMBL" id="CAXDID020000120">
    <property type="protein sequence ID" value="CAL6031637.1"/>
    <property type="molecule type" value="Genomic_DNA"/>
</dbReference>
<feature type="transmembrane region" description="Helical" evidence="1">
    <location>
        <begin position="127"/>
        <end position="149"/>
    </location>
</feature>
<evidence type="ECO:0000313" key="6">
    <source>
        <dbReference type="Proteomes" id="UP001642409"/>
    </source>
</evidence>
<evidence type="ECO:0000313" key="5">
    <source>
        <dbReference type="EMBL" id="CAL6063490.1"/>
    </source>
</evidence>
<keyword evidence="1" id="KW-0812">Transmembrane</keyword>
<organism evidence="2">
    <name type="scientific">Hexamita inflata</name>
    <dbReference type="NCBI Taxonomy" id="28002"/>
    <lineage>
        <taxon>Eukaryota</taxon>
        <taxon>Metamonada</taxon>
        <taxon>Diplomonadida</taxon>
        <taxon>Hexamitidae</taxon>
        <taxon>Hexamitinae</taxon>
        <taxon>Hexamita</taxon>
    </lineage>
</organism>
<evidence type="ECO:0000256" key="1">
    <source>
        <dbReference type="SAM" id="Phobius"/>
    </source>
</evidence>
<evidence type="ECO:0000313" key="2">
    <source>
        <dbReference type="EMBL" id="CAI9939585.1"/>
    </source>
</evidence>
<keyword evidence="1" id="KW-1133">Transmembrane helix</keyword>
<dbReference type="Proteomes" id="UP001642409">
    <property type="component" value="Unassembled WGS sequence"/>
</dbReference>
<keyword evidence="1" id="KW-0472">Membrane</keyword>
<accession>A0AA86PHC8</accession>
<dbReference type="EMBL" id="CATOUU010000960">
    <property type="protein sequence ID" value="CAI9962882.1"/>
    <property type="molecule type" value="Genomic_DNA"/>
</dbReference>
<proteinExistence type="predicted"/>
<keyword evidence="2" id="KW-0675">Receptor</keyword>
<name>A0AA86PHC8_9EUKA</name>
<reference evidence="2" key="1">
    <citation type="submission" date="2023-06" db="EMBL/GenBank/DDBJ databases">
        <authorList>
            <person name="Kurt Z."/>
        </authorList>
    </citation>
    <scope>NUCLEOTIDE SEQUENCE</scope>
</reference>
<dbReference type="InterPro" id="IPR009030">
    <property type="entry name" value="Growth_fac_rcpt_cys_sf"/>
</dbReference>